<keyword evidence="7 15" id="KW-0479">Metal-binding</keyword>
<feature type="binding site" evidence="17">
    <location>
        <position position="168"/>
    </location>
    <ligand>
        <name>substrate</name>
    </ligand>
</feature>
<comment type="catalytic activity">
    <reaction evidence="14 15">
        <text>2,5-diamino-6-hydroxy-4-(5-phosphoribosylamino)-pyrimidine + H2O + H(+) = 5-amino-6-(5-phospho-D-ribosylamino)uracil + NH4(+)</text>
        <dbReference type="Rhea" id="RHEA:21868"/>
        <dbReference type="ChEBI" id="CHEBI:15377"/>
        <dbReference type="ChEBI" id="CHEBI:15378"/>
        <dbReference type="ChEBI" id="CHEBI:28938"/>
        <dbReference type="ChEBI" id="CHEBI:58453"/>
        <dbReference type="ChEBI" id="CHEBI:58614"/>
        <dbReference type="EC" id="3.5.4.26"/>
    </reaction>
</comment>
<keyword evidence="8 15" id="KW-0378">Hydrolase</keyword>
<keyword evidence="6 15" id="KW-0686">Riboflavin biosynthesis</keyword>
<dbReference type="GO" id="GO:0009231">
    <property type="term" value="P:riboflavin biosynthetic process"/>
    <property type="evidence" value="ECO:0007669"/>
    <property type="project" value="UniProtKB-UniPathway"/>
</dbReference>
<dbReference type="PROSITE" id="PS51747">
    <property type="entry name" value="CYT_DCMP_DEAMINASES_2"/>
    <property type="match status" value="1"/>
</dbReference>
<dbReference type="InterPro" id="IPR004794">
    <property type="entry name" value="Eubact_RibD"/>
</dbReference>
<feature type="binding site" evidence="18">
    <location>
        <position position="75"/>
    </location>
    <ligand>
        <name>Zn(2+)</name>
        <dbReference type="ChEBI" id="CHEBI:29105"/>
        <note>catalytic</note>
    </ligand>
</feature>
<feature type="binding site" evidence="18">
    <location>
        <position position="50"/>
    </location>
    <ligand>
        <name>Zn(2+)</name>
        <dbReference type="ChEBI" id="CHEBI:29105"/>
        <note>catalytic</note>
    </ligand>
</feature>
<feature type="binding site" evidence="17">
    <location>
        <position position="196"/>
    </location>
    <ligand>
        <name>NADP(+)</name>
        <dbReference type="ChEBI" id="CHEBI:58349"/>
    </ligand>
</feature>
<evidence type="ECO:0000256" key="4">
    <source>
        <dbReference type="ARBA" id="ARBA00005259"/>
    </source>
</evidence>
<proteinExistence type="inferred from homology"/>
<dbReference type="InterPro" id="IPR024072">
    <property type="entry name" value="DHFR-like_dom_sf"/>
</dbReference>
<comment type="function">
    <text evidence="1 15">Converts 2,5-diamino-6-(ribosylamino)-4(3h)-pyrimidinone 5'-phosphate into 5-amino-6-(ribosylamino)-2,4(1h,3h)-pyrimidinedione 5'-phosphate.</text>
</comment>
<feature type="binding site" evidence="17">
    <location>
        <position position="207"/>
    </location>
    <ligand>
        <name>substrate</name>
    </ligand>
</feature>
<keyword evidence="9 15" id="KW-0862">Zinc</keyword>
<evidence type="ECO:0000256" key="7">
    <source>
        <dbReference type="ARBA" id="ARBA00022723"/>
    </source>
</evidence>
<evidence type="ECO:0000256" key="5">
    <source>
        <dbReference type="ARBA" id="ARBA00007417"/>
    </source>
</evidence>
<feature type="binding site" evidence="17">
    <location>
        <position position="221"/>
    </location>
    <ligand>
        <name>NADP(+)</name>
        <dbReference type="ChEBI" id="CHEBI:58349"/>
    </ligand>
</feature>
<dbReference type="NCBIfam" id="TIGR00326">
    <property type="entry name" value="eubact_ribD"/>
    <property type="match status" value="1"/>
</dbReference>
<dbReference type="CDD" id="cd01284">
    <property type="entry name" value="Riboflavin_deaminase-reductase"/>
    <property type="match status" value="1"/>
</dbReference>
<comment type="catalytic activity">
    <reaction evidence="13 15">
        <text>5-amino-6-(5-phospho-D-ribitylamino)uracil + NADP(+) = 5-amino-6-(5-phospho-D-ribosylamino)uracil + NADPH + H(+)</text>
        <dbReference type="Rhea" id="RHEA:17845"/>
        <dbReference type="ChEBI" id="CHEBI:15378"/>
        <dbReference type="ChEBI" id="CHEBI:57783"/>
        <dbReference type="ChEBI" id="CHEBI:58349"/>
        <dbReference type="ChEBI" id="CHEBI:58421"/>
        <dbReference type="ChEBI" id="CHEBI:58453"/>
        <dbReference type="EC" id="1.1.1.193"/>
    </reaction>
</comment>
<dbReference type="InterPro" id="IPR011549">
    <property type="entry name" value="RibD_C"/>
</dbReference>
<comment type="similarity">
    <text evidence="5 15">In the C-terminal section; belongs to the HTP reductase family.</text>
</comment>
<feature type="binding site" evidence="17">
    <location>
        <position position="154"/>
    </location>
    <ligand>
        <name>NADP(+)</name>
        <dbReference type="ChEBI" id="CHEBI:58349"/>
    </ligand>
</feature>
<dbReference type="PIRSF" id="PIRSF006769">
    <property type="entry name" value="RibD"/>
    <property type="match status" value="1"/>
</dbReference>
<dbReference type="GO" id="GO:0008703">
    <property type="term" value="F:5-amino-6-(5-phosphoribosylamino)uracil reductase activity"/>
    <property type="evidence" value="ECO:0007669"/>
    <property type="project" value="UniProtKB-EC"/>
</dbReference>
<evidence type="ECO:0000256" key="16">
    <source>
        <dbReference type="PIRSR" id="PIRSR006769-1"/>
    </source>
</evidence>
<feature type="binding site" evidence="17">
    <location>
        <begin position="294"/>
        <end position="300"/>
    </location>
    <ligand>
        <name>NADP(+)</name>
        <dbReference type="ChEBI" id="CHEBI:58349"/>
    </ligand>
</feature>
<dbReference type="GO" id="GO:0050661">
    <property type="term" value="F:NADP binding"/>
    <property type="evidence" value="ECO:0007669"/>
    <property type="project" value="InterPro"/>
</dbReference>
<dbReference type="InterPro" id="IPR050765">
    <property type="entry name" value="Riboflavin_Biosynth_HTPR"/>
</dbReference>
<dbReference type="SUPFAM" id="SSF53597">
    <property type="entry name" value="Dihydrofolate reductase-like"/>
    <property type="match status" value="1"/>
</dbReference>
<dbReference type="InterPro" id="IPR002734">
    <property type="entry name" value="RibDG_C"/>
</dbReference>
<keyword evidence="11 15" id="KW-0560">Oxidoreductase</keyword>
<reference evidence="20" key="1">
    <citation type="submission" date="2019-11" db="EMBL/GenBank/DDBJ databases">
        <authorList>
            <person name="Feng L."/>
        </authorList>
    </citation>
    <scope>NUCLEOTIDE SEQUENCE</scope>
    <source>
        <strain evidence="20">ElimosumLFYP34</strain>
    </source>
</reference>
<evidence type="ECO:0000256" key="6">
    <source>
        <dbReference type="ARBA" id="ARBA00022619"/>
    </source>
</evidence>
<dbReference type="Gene3D" id="3.40.430.10">
    <property type="entry name" value="Dihydrofolate Reductase, subunit A"/>
    <property type="match status" value="1"/>
</dbReference>
<keyword evidence="12" id="KW-0511">Multifunctional enzyme</keyword>
<name>A0A6N3H6B0_EUBLI</name>
<accession>A0A6N3H6B0</accession>
<comment type="pathway">
    <text evidence="3 15">Cofactor biosynthesis; riboflavin biosynthesis; 5-amino-6-(D-ribitylamino)uracil from GTP: step 3/4.</text>
</comment>
<dbReference type="Pfam" id="PF01872">
    <property type="entry name" value="RibD_C"/>
    <property type="match status" value="1"/>
</dbReference>
<feature type="active site" description="Proton donor" evidence="16">
    <location>
        <position position="52"/>
    </location>
</feature>
<evidence type="ECO:0000256" key="11">
    <source>
        <dbReference type="ARBA" id="ARBA00023002"/>
    </source>
</evidence>
<dbReference type="Gene3D" id="3.40.140.10">
    <property type="entry name" value="Cytidine Deaminase, domain 2"/>
    <property type="match status" value="1"/>
</dbReference>
<dbReference type="EC" id="1.1.1.193" evidence="15"/>
<evidence type="ECO:0000256" key="10">
    <source>
        <dbReference type="ARBA" id="ARBA00022857"/>
    </source>
</evidence>
<evidence type="ECO:0000256" key="15">
    <source>
        <dbReference type="PIRNR" id="PIRNR006769"/>
    </source>
</evidence>
<dbReference type="InterPro" id="IPR016192">
    <property type="entry name" value="APOBEC/CMP_deaminase_Zn-bd"/>
</dbReference>
<evidence type="ECO:0000313" key="20">
    <source>
        <dbReference type="EMBL" id="VYU71781.1"/>
    </source>
</evidence>
<evidence type="ECO:0000256" key="8">
    <source>
        <dbReference type="ARBA" id="ARBA00022801"/>
    </source>
</evidence>
<comment type="pathway">
    <text evidence="2 15">Cofactor biosynthesis; riboflavin biosynthesis; 5-amino-6-(D-ribitylamino)uracil from GTP: step 2/4.</text>
</comment>
<dbReference type="PANTHER" id="PTHR38011">
    <property type="entry name" value="DIHYDROFOLATE REDUCTASE FAMILY PROTEIN (AFU_ORTHOLOGUE AFUA_8G06820)"/>
    <property type="match status" value="1"/>
</dbReference>
<protein>
    <recommendedName>
        <fullName evidence="15">Riboflavin biosynthesis protein RibD</fullName>
    </recommendedName>
    <domain>
        <recommendedName>
            <fullName evidence="15">Diaminohydroxyphosphoribosylaminopyrimidine deaminase</fullName>
            <shortName evidence="15">DRAP deaminase</shortName>
            <ecNumber evidence="15">3.5.4.26</ecNumber>
        </recommendedName>
        <alternativeName>
            <fullName evidence="15">Riboflavin-specific deaminase</fullName>
        </alternativeName>
    </domain>
    <domain>
        <recommendedName>
            <fullName evidence="15">5-amino-6-(5-phosphoribosylamino)uracil reductase</fullName>
            <ecNumber evidence="15">1.1.1.193</ecNumber>
        </recommendedName>
        <alternativeName>
            <fullName evidence="15">HTP reductase</fullName>
        </alternativeName>
    </domain>
</protein>
<dbReference type="EC" id="3.5.4.26" evidence="15"/>
<dbReference type="NCBIfam" id="TIGR00227">
    <property type="entry name" value="ribD_Cterm"/>
    <property type="match status" value="1"/>
</dbReference>
<dbReference type="InterPro" id="IPR002125">
    <property type="entry name" value="CMP_dCMP_dom"/>
</dbReference>
<dbReference type="GO" id="GO:0008270">
    <property type="term" value="F:zinc ion binding"/>
    <property type="evidence" value="ECO:0007669"/>
    <property type="project" value="InterPro"/>
</dbReference>
<feature type="binding site" evidence="17">
    <location>
        <position position="170"/>
    </location>
    <ligand>
        <name>NADP(+)</name>
        <dbReference type="ChEBI" id="CHEBI:58349"/>
    </ligand>
</feature>
<evidence type="ECO:0000256" key="9">
    <source>
        <dbReference type="ARBA" id="ARBA00022833"/>
    </source>
</evidence>
<organism evidence="20">
    <name type="scientific">Eubacterium limosum</name>
    <dbReference type="NCBI Taxonomy" id="1736"/>
    <lineage>
        <taxon>Bacteria</taxon>
        <taxon>Bacillati</taxon>
        <taxon>Bacillota</taxon>
        <taxon>Clostridia</taxon>
        <taxon>Eubacteriales</taxon>
        <taxon>Eubacteriaceae</taxon>
        <taxon>Eubacterium</taxon>
    </lineage>
</organism>
<feature type="binding site" evidence="17">
    <location>
        <position position="184"/>
    </location>
    <ligand>
        <name>substrate</name>
    </ligand>
</feature>
<evidence type="ECO:0000256" key="2">
    <source>
        <dbReference type="ARBA" id="ARBA00004882"/>
    </source>
</evidence>
<feature type="binding site" evidence="17">
    <location>
        <position position="200"/>
    </location>
    <ligand>
        <name>NADP(+)</name>
        <dbReference type="ChEBI" id="CHEBI:58349"/>
    </ligand>
</feature>
<dbReference type="PANTHER" id="PTHR38011:SF7">
    <property type="entry name" value="2,5-DIAMINO-6-RIBOSYLAMINO-4(3H)-PYRIMIDINONE 5'-PHOSPHATE REDUCTASE"/>
    <property type="match status" value="1"/>
</dbReference>
<feature type="binding site" evidence="18">
    <location>
        <position position="84"/>
    </location>
    <ligand>
        <name>Zn(2+)</name>
        <dbReference type="ChEBI" id="CHEBI:29105"/>
        <note>catalytic</note>
    </ligand>
</feature>
<dbReference type="Pfam" id="PF00383">
    <property type="entry name" value="dCMP_cyt_deam_1"/>
    <property type="match status" value="1"/>
</dbReference>
<dbReference type="PROSITE" id="PS00903">
    <property type="entry name" value="CYT_DCMP_DEAMINASES_1"/>
    <property type="match status" value="1"/>
</dbReference>
<evidence type="ECO:0000256" key="18">
    <source>
        <dbReference type="PIRSR" id="PIRSR006769-3"/>
    </source>
</evidence>
<evidence type="ECO:0000256" key="17">
    <source>
        <dbReference type="PIRSR" id="PIRSR006769-2"/>
    </source>
</evidence>
<dbReference type="SUPFAM" id="SSF53927">
    <property type="entry name" value="Cytidine deaminase-like"/>
    <property type="match status" value="1"/>
</dbReference>
<dbReference type="GO" id="GO:0008835">
    <property type="term" value="F:diaminohydroxyphosphoribosylaminopyrimidine deaminase activity"/>
    <property type="evidence" value="ECO:0007669"/>
    <property type="project" value="UniProtKB-EC"/>
</dbReference>
<evidence type="ECO:0000259" key="19">
    <source>
        <dbReference type="PROSITE" id="PS51747"/>
    </source>
</evidence>
<dbReference type="UniPathway" id="UPA00275">
    <property type="reaction ID" value="UER00401"/>
</dbReference>
<dbReference type="AlphaFoldDB" id="A0A6N3H6B0"/>
<evidence type="ECO:0000256" key="14">
    <source>
        <dbReference type="ARBA" id="ARBA00049886"/>
    </source>
</evidence>
<evidence type="ECO:0000256" key="12">
    <source>
        <dbReference type="ARBA" id="ARBA00023268"/>
    </source>
</evidence>
<evidence type="ECO:0000256" key="13">
    <source>
        <dbReference type="ARBA" id="ARBA00049861"/>
    </source>
</evidence>
<sequence length="367" mass="39903">MNDQDYMRLALEEAWKGCGFVNPNPMVGAVIVKNGCVIGRGAHERYGGPHAERNAIAHCTEDLQDATLYVTLTPCCHFGKTPPCTDVVLENGIRRVVIGSHDPNPLVAEKSIEILRQHGVEVTTGILQQECDALNDAFFHFIRTHRPYVVMKYAMTMDGKAATASGKSKWITGELARERVHLDRKRYAAILTGIGTVLADDPLLTCRIPRGRDPVRIVCDTKLRIPLTAQIVKTAAKTRTIIATGSGDNKKQSLLKQKGCEVLKMTVENGRIDLKALMRRLGEMAIDSILMEGGPQMNSAALESGIVNKIQAYVAPKLFGGQQAKTPVGGTGVGSPEAAWRLSAPVITKLGQDILLESEVVSCLQEL</sequence>
<dbReference type="EMBL" id="CACRTR010000023">
    <property type="protein sequence ID" value="VYU71781.1"/>
    <property type="molecule type" value="Genomic_DNA"/>
</dbReference>
<gene>
    <name evidence="20" type="primary">ribD</name>
    <name evidence="20" type="ORF">ELLFYP34_00947</name>
</gene>
<feature type="binding site" evidence="17">
    <location>
        <position position="292"/>
    </location>
    <ligand>
        <name>substrate</name>
    </ligand>
</feature>
<evidence type="ECO:0000256" key="1">
    <source>
        <dbReference type="ARBA" id="ARBA00002151"/>
    </source>
</evidence>
<keyword evidence="10 15" id="KW-0521">NADP</keyword>
<feature type="domain" description="CMP/dCMP-type deaminase" evidence="19">
    <location>
        <begin position="1"/>
        <end position="123"/>
    </location>
</feature>
<dbReference type="InterPro" id="IPR016193">
    <property type="entry name" value="Cytidine_deaminase-like"/>
</dbReference>
<comment type="similarity">
    <text evidence="4 15">In the N-terminal section; belongs to the cytidine and deoxycytidylate deaminase family.</text>
</comment>
<dbReference type="FunFam" id="3.40.140.10:FF:000025">
    <property type="entry name" value="Riboflavin biosynthesis protein RibD"/>
    <property type="match status" value="1"/>
</dbReference>
<evidence type="ECO:0000256" key="3">
    <source>
        <dbReference type="ARBA" id="ARBA00004910"/>
    </source>
</evidence>
<comment type="cofactor">
    <cofactor evidence="15 18">
        <name>Zn(2+)</name>
        <dbReference type="ChEBI" id="CHEBI:29105"/>
    </cofactor>
    <text evidence="15 18">Binds 1 zinc ion.</text>
</comment>
<feature type="binding site" evidence="17">
    <location>
        <position position="204"/>
    </location>
    <ligand>
        <name>substrate</name>
    </ligand>
</feature>